<gene>
    <name evidence="5" type="primary">Clec2h_1</name>
    <name evidence="5" type="ORF">THIORB_R07089</name>
</gene>
<dbReference type="InterPro" id="IPR016186">
    <property type="entry name" value="C-type_lectin-like/link_sf"/>
</dbReference>
<dbReference type="InterPro" id="IPR016187">
    <property type="entry name" value="CTDL_fold"/>
</dbReference>
<feature type="chain" id="PRO_5029663962" evidence="3">
    <location>
        <begin position="20"/>
        <end position="149"/>
    </location>
</feature>
<feature type="signal peptide" evidence="3">
    <location>
        <begin position="1"/>
        <end position="19"/>
    </location>
</feature>
<reference evidence="5 6" key="1">
    <citation type="submission" date="2019-09" db="EMBL/GenBank/DDBJ databases">
        <title>Bird 10,000 Genomes (B10K) Project - Family phase.</title>
        <authorList>
            <person name="Zhang G."/>
        </authorList>
    </citation>
    <scope>NUCLEOTIDE SEQUENCE [LARGE SCALE GENOMIC DNA]</scope>
    <source>
        <strain evidence="5">B10K-DU-002-47</strain>
        <tissue evidence="5">Muscle</tissue>
    </source>
</reference>
<keyword evidence="6" id="KW-1185">Reference proteome</keyword>
<evidence type="ECO:0000256" key="2">
    <source>
        <dbReference type="ARBA" id="ARBA00022734"/>
    </source>
</evidence>
<comment type="caution">
    <text evidence="5">The sequence shown here is derived from an EMBL/GenBank/DDBJ whole genome shotgun (WGS) entry which is preliminary data.</text>
</comment>
<accession>A0A7L1X7K2</accession>
<dbReference type="SMART" id="SM00034">
    <property type="entry name" value="CLECT"/>
    <property type="match status" value="1"/>
</dbReference>
<dbReference type="InterPro" id="IPR050828">
    <property type="entry name" value="C-type_lectin/matrix_domain"/>
</dbReference>
<dbReference type="InterPro" id="IPR033992">
    <property type="entry name" value="NKR-like_CTLD"/>
</dbReference>
<organism evidence="5 6">
    <name type="scientific">Thinocorus orbignyianus</name>
    <dbReference type="NCBI Taxonomy" id="161742"/>
    <lineage>
        <taxon>Eukaryota</taxon>
        <taxon>Metazoa</taxon>
        <taxon>Chordata</taxon>
        <taxon>Craniata</taxon>
        <taxon>Vertebrata</taxon>
        <taxon>Euteleostomi</taxon>
        <taxon>Archelosauria</taxon>
        <taxon>Archosauria</taxon>
        <taxon>Dinosauria</taxon>
        <taxon>Saurischia</taxon>
        <taxon>Theropoda</taxon>
        <taxon>Coelurosauria</taxon>
        <taxon>Aves</taxon>
        <taxon>Neognathae</taxon>
        <taxon>Neoaves</taxon>
        <taxon>Aequornithes</taxon>
        <taxon>Ciconiiformes</taxon>
        <taxon>Thinocoridae</taxon>
        <taxon>Thinocorus</taxon>
    </lineage>
</organism>
<dbReference type="CDD" id="cd03593">
    <property type="entry name" value="CLECT_NK_receptors_like"/>
    <property type="match status" value="1"/>
</dbReference>
<dbReference type="OrthoDB" id="9906043at2759"/>
<dbReference type="PANTHER" id="PTHR45710">
    <property type="entry name" value="C-TYPE LECTIN DOMAIN-CONTAINING PROTEIN 180"/>
    <property type="match status" value="1"/>
</dbReference>
<dbReference type="Proteomes" id="UP000565698">
    <property type="component" value="Unassembled WGS sequence"/>
</dbReference>
<dbReference type="PANTHER" id="PTHR45710:SF35">
    <property type="entry name" value="C-TYPE LECTIN DOMAIN FAMILY 2 MEMBER D"/>
    <property type="match status" value="1"/>
</dbReference>
<sequence length="149" mass="16565">QVMMAALFMALLVTAVAFAAQAFHPRPPPCFRCPFDWIGHRGKCYYFSEVEGSWTSSQANCSALGASLATLNSLEDLSFVRRYQGTSEHWIGLSRGDEGQPWKWVNDSRFSHLFQIQGGGLCAYVTKDGLGSSRCDARRSWVCTKAESQ</sequence>
<dbReference type="GO" id="GO:0030246">
    <property type="term" value="F:carbohydrate binding"/>
    <property type="evidence" value="ECO:0007669"/>
    <property type="project" value="UniProtKB-KW"/>
</dbReference>
<feature type="non-terminal residue" evidence="5">
    <location>
        <position position="1"/>
    </location>
</feature>
<keyword evidence="2" id="KW-0430">Lectin</keyword>
<dbReference type="EMBL" id="VXBW01001897">
    <property type="protein sequence ID" value="NXP05282.1"/>
    <property type="molecule type" value="Genomic_DNA"/>
</dbReference>
<dbReference type="PROSITE" id="PS50041">
    <property type="entry name" value="C_TYPE_LECTIN_2"/>
    <property type="match status" value="1"/>
</dbReference>
<dbReference type="Pfam" id="PF00059">
    <property type="entry name" value="Lectin_C"/>
    <property type="match status" value="1"/>
</dbReference>
<keyword evidence="3" id="KW-0732">Signal</keyword>
<dbReference type="GO" id="GO:0005886">
    <property type="term" value="C:plasma membrane"/>
    <property type="evidence" value="ECO:0007669"/>
    <property type="project" value="UniProtKB-SubCell"/>
</dbReference>
<evidence type="ECO:0000256" key="1">
    <source>
        <dbReference type="ARBA" id="ARBA00004401"/>
    </source>
</evidence>
<dbReference type="Gene3D" id="3.10.100.10">
    <property type="entry name" value="Mannose-Binding Protein A, subunit A"/>
    <property type="match status" value="1"/>
</dbReference>
<evidence type="ECO:0000313" key="6">
    <source>
        <dbReference type="Proteomes" id="UP000565698"/>
    </source>
</evidence>
<comment type="subcellular location">
    <subcellularLocation>
        <location evidence="1">Cell membrane</location>
        <topology evidence="1">Single-pass type II membrane protein</topology>
    </subcellularLocation>
</comment>
<evidence type="ECO:0000313" key="5">
    <source>
        <dbReference type="EMBL" id="NXP05282.1"/>
    </source>
</evidence>
<dbReference type="InterPro" id="IPR001304">
    <property type="entry name" value="C-type_lectin-like"/>
</dbReference>
<feature type="domain" description="C-type lectin" evidence="4">
    <location>
        <begin position="40"/>
        <end position="144"/>
    </location>
</feature>
<name>A0A7L1X7K2_9AVES</name>
<dbReference type="SUPFAM" id="SSF56436">
    <property type="entry name" value="C-type lectin-like"/>
    <property type="match status" value="1"/>
</dbReference>
<evidence type="ECO:0000259" key="4">
    <source>
        <dbReference type="PROSITE" id="PS50041"/>
    </source>
</evidence>
<protein>
    <submittedName>
        <fullName evidence="5">CLC2H protein</fullName>
    </submittedName>
</protein>
<proteinExistence type="predicted"/>
<evidence type="ECO:0000256" key="3">
    <source>
        <dbReference type="SAM" id="SignalP"/>
    </source>
</evidence>
<feature type="non-terminal residue" evidence="5">
    <location>
        <position position="149"/>
    </location>
</feature>
<dbReference type="AlphaFoldDB" id="A0A7L1X7K2"/>